<dbReference type="Gene3D" id="3.30.70.100">
    <property type="match status" value="1"/>
</dbReference>
<proteinExistence type="predicted"/>
<dbReference type="SUPFAM" id="SSF54909">
    <property type="entry name" value="Dimeric alpha+beta barrel"/>
    <property type="match status" value="1"/>
</dbReference>
<dbReference type="Proteomes" id="UP000034076">
    <property type="component" value="Unassembled WGS sequence"/>
</dbReference>
<keyword evidence="1" id="KW-0723">Serine/threonine-protein kinase</keyword>
<keyword evidence="2" id="KW-1185">Reference proteome</keyword>
<dbReference type="Pfam" id="PF05336">
    <property type="entry name" value="rhaM"/>
    <property type="match status" value="1"/>
</dbReference>
<protein>
    <submittedName>
        <fullName evidence="1">Serine/threonine protein kinase</fullName>
    </submittedName>
</protein>
<comment type="caution">
    <text evidence="1">The sequence shown here is derived from an EMBL/GenBank/DDBJ whole genome shotgun (WGS) entry which is preliminary data.</text>
</comment>
<evidence type="ECO:0000313" key="2">
    <source>
        <dbReference type="Proteomes" id="UP000034076"/>
    </source>
</evidence>
<dbReference type="OrthoDB" id="9799608at2"/>
<dbReference type="GO" id="GO:0004674">
    <property type="term" value="F:protein serine/threonine kinase activity"/>
    <property type="evidence" value="ECO:0007669"/>
    <property type="project" value="UniProtKB-KW"/>
</dbReference>
<reference evidence="1 2" key="1">
    <citation type="submission" date="2015-04" db="EMBL/GenBank/DDBJ databases">
        <title>Draft genome sequence of bacteremic isolate Catabacter hongkongensis type strain HKU16T.</title>
        <authorList>
            <person name="Lau S.K."/>
            <person name="Teng J.L."/>
            <person name="Huang Y."/>
            <person name="Curreem S.O."/>
            <person name="Tsui S.K."/>
            <person name="Woo P.C."/>
        </authorList>
    </citation>
    <scope>NUCLEOTIDE SEQUENCE [LARGE SCALE GENOMIC DNA]</scope>
    <source>
        <strain evidence="1 2">HKU16</strain>
    </source>
</reference>
<name>A0A0M2NI80_9FIRM</name>
<accession>A0A0M2NI80</accession>
<keyword evidence="1" id="KW-0808">Transferase</keyword>
<gene>
    <name evidence="1" type="ORF">CHK_0561</name>
</gene>
<evidence type="ECO:0000313" key="1">
    <source>
        <dbReference type="EMBL" id="KKI51878.1"/>
    </source>
</evidence>
<dbReference type="STRING" id="270498.CHK_0561"/>
<dbReference type="PANTHER" id="PTHR34389">
    <property type="entry name" value="L-RHAMNOSE MUTAROTASE"/>
    <property type="match status" value="1"/>
</dbReference>
<keyword evidence="1" id="KW-0418">Kinase</keyword>
<sequence>MKYAWTWNIKPECLDEYLEMHAHPWPEIMKAHHDAGFRNYSIFQNGCQFIYVFESDDAQASFDYVNNNEDCKRWNAITTKMIDTDFDGAIDSGIQYLHEAFYLE</sequence>
<dbReference type="AlphaFoldDB" id="A0A0M2NI80"/>
<dbReference type="EMBL" id="LAYJ01000053">
    <property type="protein sequence ID" value="KKI51878.1"/>
    <property type="molecule type" value="Genomic_DNA"/>
</dbReference>
<dbReference type="GO" id="GO:0016857">
    <property type="term" value="F:racemase and epimerase activity, acting on carbohydrates and derivatives"/>
    <property type="evidence" value="ECO:0007669"/>
    <property type="project" value="InterPro"/>
</dbReference>
<dbReference type="InterPro" id="IPR011008">
    <property type="entry name" value="Dimeric_a/b-barrel"/>
</dbReference>
<dbReference type="InterPro" id="IPR008000">
    <property type="entry name" value="Rham/fucose_mutarotase"/>
</dbReference>
<organism evidence="1 2">
    <name type="scientific">Christensenella hongkongensis</name>
    <dbReference type="NCBI Taxonomy" id="270498"/>
    <lineage>
        <taxon>Bacteria</taxon>
        <taxon>Bacillati</taxon>
        <taxon>Bacillota</taxon>
        <taxon>Clostridia</taxon>
        <taxon>Christensenellales</taxon>
        <taxon>Christensenellaceae</taxon>
        <taxon>Christensenella</taxon>
    </lineage>
</organism>
<dbReference type="PANTHER" id="PTHR34389:SF2">
    <property type="entry name" value="L-RHAMNOSE MUTAROTASE"/>
    <property type="match status" value="1"/>
</dbReference>
<dbReference type="RefSeq" id="WP_052740223.1">
    <property type="nucleotide sequence ID" value="NZ_CAUERS010000008.1"/>
</dbReference>